<evidence type="ECO:0000313" key="2">
    <source>
        <dbReference type="Proteomes" id="UP001157034"/>
    </source>
</evidence>
<name>A0ABQ6KAD4_9MICO</name>
<evidence type="ECO:0008006" key="3">
    <source>
        <dbReference type="Google" id="ProtNLM"/>
    </source>
</evidence>
<comment type="caution">
    <text evidence="1">The sequence shown here is derived from an EMBL/GenBank/DDBJ whole genome shotgun (WGS) entry which is preliminary data.</text>
</comment>
<reference evidence="2" key="1">
    <citation type="journal article" date="2019" name="Int. J. Syst. Evol. Microbiol.">
        <title>The Global Catalogue of Microorganisms (GCM) 10K type strain sequencing project: providing services to taxonomists for standard genome sequencing and annotation.</title>
        <authorList>
            <consortium name="The Broad Institute Genomics Platform"/>
            <consortium name="The Broad Institute Genome Sequencing Center for Infectious Disease"/>
            <person name="Wu L."/>
            <person name="Ma J."/>
        </authorList>
    </citation>
    <scope>NUCLEOTIDE SEQUENCE [LARGE SCALE GENOMIC DNA]</scope>
    <source>
        <strain evidence="2">NBRC 108894</strain>
    </source>
</reference>
<sequence length="84" mass="8731">MLRREGLPTSRARPVIDRIALISIDDGVLNAAAAIEPHVKSLDAIHLATCALLGPEACLVTHDLAMAQAASALGVSAVDPLEPR</sequence>
<dbReference type="EMBL" id="BSVB01000001">
    <property type="protein sequence ID" value="GMA96646.1"/>
    <property type="molecule type" value="Genomic_DNA"/>
</dbReference>
<proteinExistence type="predicted"/>
<organism evidence="1 2">
    <name type="scientific">Pseudolysinimonas kribbensis</name>
    <dbReference type="NCBI Taxonomy" id="433641"/>
    <lineage>
        <taxon>Bacteria</taxon>
        <taxon>Bacillati</taxon>
        <taxon>Actinomycetota</taxon>
        <taxon>Actinomycetes</taxon>
        <taxon>Micrococcales</taxon>
        <taxon>Microbacteriaceae</taxon>
        <taxon>Pseudolysinimonas</taxon>
    </lineage>
</organism>
<gene>
    <name evidence="1" type="ORF">GCM10025881_34700</name>
</gene>
<dbReference type="InterPro" id="IPR029060">
    <property type="entry name" value="PIN-like_dom_sf"/>
</dbReference>
<dbReference type="SUPFAM" id="SSF88723">
    <property type="entry name" value="PIN domain-like"/>
    <property type="match status" value="1"/>
</dbReference>
<evidence type="ECO:0000313" key="1">
    <source>
        <dbReference type="EMBL" id="GMA96646.1"/>
    </source>
</evidence>
<protein>
    <recommendedName>
        <fullName evidence="3">PIN domain-containing protein</fullName>
    </recommendedName>
</protein>
<keyword evidence="2" id="KW-1185">Reference proteome</keyword>
<dbReference type="Proteomes" id="UP001157034">
    <property type="component" value="Unassembled WGS sequence"/>
</dbReference>
<accession>A0ABQ6KAD4</accession>